<protein>
    <submittedName>
        <fullName evidence="2">Uncharacterized protein</fullName>
    </submittedName>
</protein>
<gene>
    <name evidence="2" type="ORF">PGT21_001436</name>
</gene>
<feature type="region of interest" description="Disordered" evidence="1">
    <location>
        <begin position="46"/>
        <end position="65"/>
    </location>
</feature>
<evidence type="ECO:0000313" key="2">
    <source>
        <dbReference type="EMBL" id="KAA1072925.1"/>
    </source>
</evidence>
<evidence type="ECO:0000313" key="3">
    <source>
        <dbReference type="Proteomes" id="UP000324748"/>
    </source>
</evidence>
<dbReference type="Proteomes" id="UP000324748">
    <property type="component" value="Unassembled WGS sequence"/>
</dbReference>
<dbReference type="AlphaFoldDB" id="A0A5B0M838"/>
<evidence type="ECO:0000256" key="1">
    <source>
        <dbReference type="SAM" id="MobiDB-lite"/>
    </source>
</evidence>
<accession>A0A5B0M838</accession>
<reference evidence="2 3" key="1">
    <citation type="submission" date="2019-05" db="EMBL/GenBank/DDBJ databases">
        <title>Emergence of the Ug99 lineage of the wheat stem rust pathogen through somatic hybridization.</title>
        <authorList>
            <person name="Li F."/>
            <person name="Upadhyaya N.M."/>
            <person name="Sperschneider J."/>
            <person name="Matny O."/>
            <person name="Nguyen-Phuc H."/>
            <person name="Mago R."/>
            <person name="Raley C."/>
            <person name="Miller M.E."/>
            <person name="Silverstein K.A.T."/>
            <person name="Henningsen E."/>
            <person name="Hirsch C.D."/>
            <person name="Visser B."/>
            <person name="Pretorius Z.A."/>
            <person name="Steffenson B.J."/>
            <person name="Schwessinger B."/>
            <person name="Dodds P.N."/>
            <person name="Figueroa M."/>
        </authorList>
    </citation>
    <scope>NUCLEOTIDE SEQUENCE [LARGE SCALE GENOMIC DNA]</scope>
    <source>
        <strain evidence="2">21-0</strain>
    </source>
</reference>
<proteinExistence type="predicted"/>
<dbReference type="EMBL" id="VSWC01000159">
    <property type="protein sequence ID" value="KAA1072925.1"/>
    <property type="molecule type" value="Genomic_DNA"/>
</dbReference>
<keyword evidence="3" id="KW-1185">Reference proteome</keyword>
<organism evidence="2 3">
    <name type="scientific">Puccinia graminis f. sp. tritici</name>
    <dbReference type="NCBI Taxonomy" id="56615"/>
    <lineage>
        <taxon>Eukaryota</taxon>
        <taxon>Fungi</taxon>
        <taxon>Dikarya</taxon>
        <taxon>Basidiomycota</taxon>
        <taxon>Pucciniomycotina</taxon>
        <taxon>Pucciniomycetes</taxon>
        <taxon>Pucciniales</taxon>
        <taxon>Pucciniaceae</taxon>
        <taxon>Puccinia</taxon>
    </lineage>
</organism>
<feature type="compositionally biased region" description="Polar residues" evidence="1">
    <location>
        <begin position="49"/>
        <end position="59"/>
    </location>
</feature>
<name>A0A5B0M838_PUCGR</name>
<sequence>MRQNRSTLELSLLQLEVNLICLTHDLELKNDSARGLSLRIIFSKGPRAESSSARGQSHLTPPPDYEQADLELKTIQLRGLSFKIRLPREPTSS</sequence>
<comment type="caution">
    <text evidence="2">The sequence shown here is derived from an EMBL/GenBank/DDBJ whole genome shotgun (WGS) entry which is preliminary data.</text>
</comment>